<dbReference type="PANTHER" id="PTHR30068">
    <property type="entry name" value="URONATE ISOMERASE"/>
    <property type="match status" value="1"/>
</dbReference>
<protein>
    <recommendedName>
        <fullName evidence="5 7">Uronate isomerase</fullName>
        <ecNumber evidence="4 7">5.3.1.12</ecNumber>
    </recommendedName>
    <alternativeName>
        <fullName evidence="7">Glucuronate isomerase</fullName>
    </alternativeName>
    <alternativeName>
        <fullName evidence="7">Uronic isomerase</fullName>
    </alternativeName>
</protein>
<dbReference type="HAMAP" id="MF_00675">
    <property type="entry name" value="UxaC"/>
    <property type="match status" value="1"/>
</dbReference>
<comment type="pathway">
    <text evidence="2 7">Carbohydrate metabolism; pentose and glucuronate interconversion.</text>
</comment>
<evidence type="ECO:0000256" key="2">
    <source>
        <dbReference type="ARBA" id="ARBA00004892"/>
    </source>
</evidence>
<gene>
    <name evidence="7 8" type="primary">uxaC</name>
    <name evidence="8" type="ORF">GCM10011613_09530</name>
</gene>
<keyword evidence="9" id="KW-1185">Reference proteome</keyword>
<dbReference type="EC" id="5.3.1.12" evidence="4 7"/>
<comment type="catalytic activity">
    <reaction evidence="1 7">
        <text>D-glucuronate = D-fructuronate</text>
        <dbReference type="Rhea" id="RHEA:13049"/>
        <dbReference type="ChEBI" id="CHEBI:58720"/>
        <dbReference type="ChEBI" id="CHEBI:59863"/>
        <dbReference type="EC" id="5.3.1.12"/>
    </reaction>
</comment>
<dbReference type="Gene3D" id="1.10.2020.10">
    <property type="entry name" value="uronate isomerase, domain 2, chain A"/>
    <property type="match status" value="1"/>
</dbReference>
<comment type="caution">
    <text evidence="8">The sequence shown here is derived from an EMBL/GenBank/DDBJ whole genome shotgun (WGS) entry which is preliminary data.</text>
</comment>
<keyword evidence="6 7" id="KW-0413">Isomerase</keyword>
<evidence type="ECO:0000313" key="8">
    <source>
        <dbReference type="EMBL" id="GGY67506.1"/>
    </source>
</evidence>
<dbReference type="Gene3D" id="3.20.20.140">
    <property type="entry name" value="Metal-dependent hydrolases"/>
    <property type="match status" value="1"/>
</dbReference>
<dbReference type="RefSeq" id="WP_189416398.1">
    <property type="nucleotide sequence ID" value="NZ_BMYZ01000001.1"/>
</dbReference>
<comment type="catalytic activity">
    <reaction evidence="7">
        <text>aldehydo-D-galacturonate = keto-D-tagaturonate</text>
        <dbReference type="Rhea" id="RHEA:27702"/>
        <dbReference type="ChEBI" id="CHEBI:12952"/>
        <dbReference type="ChEBI" id="CHEBI:17886"/>
    </reaction>
</comment>
<comment type="similarity">
    <text evidence="3 7">Belongs to the metallo-dependent hydrolases superfamily. Uronate isomerase family.</text>
</comment>
<evidence type="ECO:0000256" key="4">
    <source>
        <dbReference type="ARBA" id="ARBA00012546"/>
    </source>
</evidence>
<dbReference type="GO" id="GO:0016853">
    <property type="term" value="F:isomerase activity"/>
    <property type="evidence" value="ECO:0007669"/>
    <property type="project" value="UniProtKB-KW"/>
</dbReference>
<name>A0ABQ3ATT5_9GAMM</name>
<evidence type="ECO:0000256" key="3">
    <source>
        <dbReference type="ARBA" id="ARBA00008397"/>
    </source>
</evidence>
<evidence type="ECO:0000256" key="7">
    <source>
        <dbReference type="HAMAP-Rule" id="MF_00675"/>
    </source>
</evidence>
<dbReference type="Pfam" id="PF02614">
    <property type="entry name" value="UxaC"/>
    <property type="match status" value="1"/>
</dbReference>
<sequence length="471" mass="54122">MNFIHDDFLLDTEQAKELYHNYAKQMPIIDYHCHLPPEQVGDNKQFRNLTEVWLAGDHYKWRAMRSNGVDERYCTGDASDYEKFEQWCATVPYTLRNPLYHWTHLELRKPFGITDRLLDSSNAKRTWDQCNELLATPEFSARGLMTQANVKMVCTTDDPIHDLAHHKKVAADSSFKSAMLPTWRPDRAMAVESAVAYNKYIDRLAVVADINISTFDDLMAALNKRHDYFHENGCRLSDHGLETVYAADYTEAEIKTIFAKIRGGNELDATEIEKFQSAMMVEFAFQDHAKGWVQQFHIGAIRNNNPRLFRTLGADTGFDSIGDHNYAKPLAKFLGRLDNENRLAKTIIYNLNPRDNEMIGTMIGNFQDGSSAGKIQFGSGWWFLDQMEGMTRQIEALSQLGLLSRFVGMLTDSRSFLSYSRHEYFRRILCGIFGRDMAKGLVPNDTKMVGKMIQDISFNNAKNYFPFKVPE</sequence>
<dbReference type="InterPro" id="IPR032466">
    <property type="entry name" value="Metal_Hydrolase"/>
</dbReference>
<dbReference type="InterPro" id="IPR003766">
    <property type="entry name" value="Uronate_isomerase"/>
</dbReference>
<evidence type="ECO:0000313" key="9">
    <source>
        <dbReference type="Proteomes" id="UP000619761"/>
    </source>
</evidence>
<evidence type="ECO:0000256" key="6">
    <source>
        <dbReference type="ARBA" id="ARBA00023235"/>
    </source>
</evidence>
<proteinExistence type="inferred from homology"/>
<organism evidence="8 9">
    <name type="scientific">Cellvibrio zantedeschiae</name>
    <dbReference type="NCBI Taxonomy" id="1237077"/>
    <lineage>
        <taxon>Bacteria</taxon>
        <taxon>Pseudomonadati</taxon>
        <taxon>Pseudomonadota</taxon>
        <taxon>Gammaproteobacteria</taxon>
        <taxon>Cellvibrionales</taxon>
        <taxon>Cellvibrionaceae</taxon>
        <taxon>Cellvibrio</taxon>
    </lineage>
</organism>
<dbReference type="SUPFAM" id="SSF51556">
    <property type="entry name" value="Metallo-dependent hydrolases"/>
    <property type="match status" value="1"/>
</dbReference>
<evidence type="ECO:0000256" key="1">
    <source>
        <dbReference type="ARBA" id="ARBA00001165"/>
    </source>
</evidence>
<evidence type="ECO:0000256" key="5">
    <source>
        <dbReference type="ARBA" id="ARBA00020555"/>
    </source>
</evidence>
<dbReference type="NCBIfam" id="NF002794">
    <property type="entry name" value="PRK02925.1"/>
    <property type="match status" value="1"/>
</dbReference>
<reference evidence="9" key="1">
    <citation type="journal article" date="2019" name="Int. J. Syst. Evol. Microbiol.">
        <title>The Global Catalogue of Microorganisms (GCM) 10K type strain sequencing project: providing services to taxonomists for standard genome sequencing and annotation.</title>
        <authorList>
            <consortium name="The Broad Institute Genomics Platform"/>
            <consortium name="The Broad Institute Genome Sequencing Center for Infectious Disease"/>
            <person name="Wu L."/>
            <person name="Ma J."/>
        </authorList>
    </citation>
    <scope>NUCLEOTIDE SEQUENCE [LARGE SCALE GENOMIC DNA]</scope>
    <source>
        <strain evidence="9">KCTC 32239</strain>
    </source>
</reference>
<accession>A0ABQ3ATT5</accession>
<dbReference type="EMBL" id="BMYZ01000001">
    <property type="protein sequence ID" value="GGY67506.1"/>
    <property type="molecule type" value="Genomic_DNA"/>
</dbReference>
<dbReference type="PANTHER" id="PTHR30068:SF4">
    <property type="entry name" value="URONATE ISOMERASE"/>
    <property type="match status" value="1"/>
</dbReference>
<dbReference type="Proteomes" id="UP000619761">
    <property type="component" value="Unassembled WGS sequence"/>
</dbReference>